<evidence type="ECO:0000313" key="1">
    <source>
        <dbReference type="EMBL" id="SPC47962.2"/>
    </source>
</evidence>
<dbReference type="Proteomes" id="UP000001940">
    <property type="component" value="Chromosome V"/>
</dbReference>
<reference evidence="1 2" key="1">
    <citation type="journal article" date="1998" name="Science">
        <title>Genome sequence of the nematode C. elegans: a platform for investigating biology.</title>
        <authorList>
            <consortium name="The C. elegans sequencing consortium"/>
            <person name="Sulson J.E."/>
            <person name="Waterston R."/>
        </authorList>
    </citation>
    <scope>NUCLEOTIDE SEQUENCE [LARGE SCALE GENOMIC DNA]</scope>
    <source>
        <strain evidence="1 2">Bristol N2</strain>
    </source>
</reference>
<organism evidence="1 2">
    <name type="scientific">Caenorhabditis elegans</name>
    <dbReference type="NCBI Taxonomy" id="6239"/>
    <lineage>
        <taxon>Eukaryota</taxon>
        <taxon>Metazoa</taxon>
        <taxon>Ecdysozoa</taxon>
        <taxon>Nematoda</taxon>
        <taxon>Chromadorea</taxon>
        <taxon>Rhabditida</taxon>
        <taxon>Rhabditina</taxon>
        <taxon>Rhabditomorpha</taxon>
        <taxon>Rhabditoidea</taxon>
        <taxon>Rhabditidae</taxon>
        <taxon>Peloderinae</taxon>
        <taxon>Caenorhabditis</taxon>
    </lineage>
</organism>
<sequence>MKNTNRTEPRGKF</sequence>
<keyword evidence="2" id="KW-1185">Reference proteome</keyword>
<dbReference type="AGR" id="WB:WBGene00303063"/>
<dbReference type="WormBase" id="T06E8.8">
    <property type="protein sequence ID" value="CE52610"/>
    <property type="gene ID" value="WBGene00303063"/>
</dbReference>
<accession>A0A2K5ATX8</accession>
<name>A0A2K5ATX8_CAEEL</name>
<dbReference type="InParanoid" id="A0A2K5ATX8"/>
<gene>
    <name evidence="1" type="ORF">CELE_T06E8.8</name>
    <name evidence="1 3" type="ORF">T06E8.8</name>
</gene>
<evidence type="ECO:0000313" key="3">
    <source>
        <dbReference type="WormBase" id="T06E8.8"/>
    </source>
</evidence>
<dbReference type="EMBL" id="BX284605">
    <property type="protein sequence ID" value="SPC47962.2"/>
    <property type="molecule type" value="Genomic_DNA"/>
</dbReference>
<evidence type="ECO:0000313" key="2">
    <source>
        <dbReference type="Proteomes" id="UP000001940"/>
    </source>
</evidence>
<proteinExistence type="predicted"/>
<protein>
    <submittedName>
        <fullName evidence="1">Uncharacterized protein</fullName>
    </submittedName>
</protein>
<dbReference type="OrthoDB" id="5831201at2759"/>